<dbReference type="InterPro" id="IPR037482">
    <property type="entry name" value="ST1585_MBL-fold"/>
</dbReference>
<gene>
    <name evidence="2" type="ORF">DIZ78_04850</name>
</gene>
<protein>
    <submittedName>
        <fullName evidence="2">MBL fold metallo-hydrolase</fullName>
    </submittedName>
</protein>
<accession>A0A370DS72</accession>
<proteinExistence type="predicted"/>
<evidence type="ECO:0000313" key="2">
    <source>
        <dbReference type="EMBL" id="RDH87870.1"/>
    </source>
</evidence>
<dbReference type="CDD" id="cd07726">
    <property type="entry name" value="ST1585-like_MBL-fold"/>
    <property type="match status" value="1"/>
</dbReference>
<dbReference type="SMART" id="SM00849">
    <property type="entry name" value="Lactamase_B"/>
    <property type="match status" value="1"/>
</dbReference>
<dbReference type="PANTHER" id="PTHR42951:SF22">
    <property type="entry name" value="METALLO BETA-LACTAMASE SUPERFAMILY LIPOPROTEIN"/>
    <property type="match status" value="1"/>
</dbReference>
<dbReference type="Gene3D" id="3.60.15.10">
    <property type="entry name" value="Ribonuclease Z/Hydroxyacylglutathione hydrolase-like"/>
    <property type="match status" value="1"/>
</dbReference>
<reference evidence="2 3" key="1">
    <citation type="journal article" date="2018" name="ISME J.">
        <title>Endosymbiont genomes yield clues of tubeworm success.</title>
        <authorList>
            <person name="Li Y."/>
            <person name="Liles M.R."/>
            <person name="Halanych K.M."/>
        </authorList>
    </citation>
    <scope>NUCLEOTIDE SEQUENCE [LARGE SCALE GENOMIC DNA]</scope>
    <source>
        <strain evidence="2">A1462</strain>
    </source>
</reference>
<dbReference type="EMBL" id="QFXE01000005">
    <property type="protein sequence ID" value="RDH87870.1"/>
    <property type="molecule type" value="Genomic_DNA"/>
</dbReference>
<name>A0A370DS72_9GAMM</name>
<dbReference type="Pfam" id="PF00753">
    <property type="entry name" value="Lactamase_B"/>
    <property type="match status" value="1"/>
</dbReference>
<feature type="domain" description="Metallo-beta-lactamase" evidence="1">
    <location>
        <begin position="25"/>
        <end position="230"/>
    </location>
</feature>
<keyword evidence="3" id="KW-1185">Reference proteome</keyword>
<evidence type="ECO:0000313" key="3">
    <source>
        <dbReference type="Proteomes" id="UP000254771"/>
    </source>
</evidence>
<dbReference type="SUPFAM" id="SSF56281">
    <property type="entry name" value="Metallo-hydrolase/oxidoreductase"/>
    <property type="match status" value="1"/>
</dbReference>
<dbReference type="Proteomes" id="UP000254771">
    <property type="component" value="Unassembled WGS sequence"/>
</dbReference>
<evidence type="ECO:0000259" key="1">
    <source>
        <dbReference type="SMART" id="SM00849"/>
    </source>
</evidence>
<organism evidence="2 3">
    <name type="scientific">endosymbiont of Escarpia spicata</name>
    <dbReference type="NCBI Taxonomy" id="2200908"/>
    <lineage>
        <taxon>Bacteria</taxon>
        <taxon>Pseudomonadati</taxon>
        <taxon>Pseudomonadota</taxon>
        <taxon>Gammaproteobacteria</taxon>
        <taxon>sulfur-oxidizing symbionts</taxon>
    </lineage>
</organism>
<dbReference type="GO" id="GO:0016787">
    <property type="term" value="F:hydrolase activity"/>
    <property type="evidence" value="ECO:0007669"/>
    <property type="project" value="UniProtKB-KW"/>
</dbReference>
<dbReference type="InterPro" id="IPR036866">
    <property type="entry name" value="RibonucZ/Hydroxyglut_hydro"/>
</dbReference>
<sequence>MGHSPYQTLEHAITCIDTGYQRPDLAACYMVEAQGELAFVDTGTTYTLPVILKLLEARGLTTDQVKYIIVTHVHLDHAGGAGALMEKCPEAQLVVHPFGARHMVDPTKLTAGATAVYGEERFRQAFGRLIPIPQERVIEAPDEIVIELGGRSLLCLDTPGHARHHICIYDDRSKGLFTGDTFGLSYRDLDTSKGAFILPTTTPVQFDPAAWQATLSRLSEMNPSSAYLTHYGKVSDMNRLADDLHQAIDDFAEIALTVEPENRCAGIQKKLWEWTNNALMKHGCSLGEPRLKALLAMDIELNAQGLDVWLQRREKEQARQPG</sequence>
<dbReference type="AlphaFoldDB" id="A0A370DS72"/>
<dbReference type="PANTHER" id="PTHR42951">
    <property type="entry name" value="METALLO-BETA-LACTAMASE DOMAIN-CONTAINING"/>
    <property type="match status" value="1"/>
</dbReference>
<comment type="caution">
    <text evidence="2">The sequence shown here is derived from an EMBL/GenBank/DDBJ whole genome shotgun (WGS) entry which is preliminary data.</text>
</comment>
<dbReference type="InterPro" id="IPR050855">
    <property type="entry name" value="NDM-1-like"/>
</dbReference>
<dbReference type="InterPro" id="IPR001279">
    <property type="entry name" value="Metallo-B-lactamas"/>
</dbReference>